<dbReference type="EMBL" id="JGYV01000002">
    <property type="protein sequence ID" value="KFI65288.1"/>
    <property type="molecule type" value="Genomic_DNA"/>
</dbReference>
<evidence type="ECO:0000313" key="1">
    <source>
        <dbReference type="EMBL" id="KFI65288.1"/>
    </source>
</evidence>
<dbReference type="eggNOG" id="ENOG5033V85">
    <property type="taxonomic scope" value="Bacteria"/>
</dbReference>
<sequence>MERDFDCLTRLRGFIRRAGATPFAAGHAALPTVRYGDRQVELRRLAEQARECMQPAGNDFLDDLLAFSEWIGYEEGTAYVFLLRDAMLPYLYLLACGRRDIHPWLLSRRSLADLAGADGVDDALRLPIYEALEQGHADYAGFSRFCGERIRGVLDQHGRLRGLLDGIPQDRIVVVESGYCGTVPMTLAALDKRVSMRMFTTAPFLFGTYGDCVYSRRYEDLRRFETLVSQDVLMQYAGFGDGVFRVREAEDEWVRDGAMAEMGVVVRAFKG</sequence>
<dbReference type="OrthoDB" id="1998183at2"/>
<gene>
    <name evidence="1" type="ORF">BCUN_1054</name>
</gene>
<dbReference type="AlphaFoldDB" id="A0A087B2N8"/>
<evidence type="ECO:0000313" key="2">
    <source>
        <dbReference type="Proteomes" id="UP000029067"/>
    </source>
</evidence>
<protein>
    <submittedName>
        <fullName evidence="1">Uncharacterized protein</fullName>
    </submittedName>
</protein>
<proteinExistence type="predicted"/>
<organism evidence="1 2">
    <name type="scientific">Bifidobacterium cuniculi</name>
    <dbReference type="NCBI Taxonomy" id="1688"/>
    <lineage>
        <taxon>Bacteria</taxon>
        <taxon>Bacillati</taxon>
        <taxon>Actinomycetota</taxon>
        <taxon>Actinomycetes</taxon>
        <taxon>Bifidobacteriales</taxon>
        <taxon>Bifidobacteriaceae</taxon>
        <taxon>Bifidobacterium</taxon>
    </lineage>
</organism>
<dbReference type="Proteomes" id="UP000029067">
    <property type="component" value="Unassembled WGS sequence"/>
</dbReference>
<comment type="caution">
    <text evidence="1">The sequence shown here is derived from an EMBL/GenBank/DDBJ whole genome shotgun (WGS) entry which is preliminary data.</text>
</comment>
<name>A0A087B2N8_9BIFI</name>
<accession>A0A087B2N8</accession>
<keyword evidence="2" id="KW-1185">Reference proteome</keyword>
<reference evidence="1 2" key="1">
    <citation type="submission" date="2014-03" db="EMBL/GenBank/DDBJ databases">
        <title>Genomics of Bifidobacteria.</title>
        <authorList>
            <person name="Ventura M."/>
            <person name="Milani C."/>
            <person name="Lugli G.A."/>
        </authorList>
    </citation>
    <scope>NUCLEOTIDE SEQUENCE [LARGE SCALE GENOMIC DNA]</scope>
    <source>
        <strain evidence="1 2">LMG 10738</strain>
    </source>
</reference>
<dbReference type="RefSeq" id="WP_033518443.1">
    <property type="nucleotide sequence ID" value="NZ_JGYV01000002.1"/>
</dbReference>